<dbReference type="EMBL" id="QFVR01000026">
    <property type="protein sequence ID" value="PWI24208.1"/>
    <property type="molecule type" value="Genomic_DNA"/>
</dbReference>
<evidence type="ECO:0000256" key="2">
    <source>
        <dbReference type="PROSITE-ProRule" id="PRU00335"/>
    </source>
</evidence>
<accession>A0A2U3AI37</accession>
<dbReference type="AlphaFoldDB" id="A0A2U3AI37"/>
<dbReference type="PANTHER" id="PTHR43479:SF22">
    <property type="entry name" value="TRANSCRIPTIONAL REGULATOR, TETR FAMILY"/>
    <property type="match status" value="1"/>
</dbReference>
<dbReference type="Proteomes" id="UP000245938">
    <property type="component" value="Unassembled WGS sequence"/>
</dbReference>
<dbReference type="OrthoDB" id="9812993at2"/>
<dbReference type="InterPro" id="IPR009057">
    <property type="entry name" value="Homeodomain-like_sf"/>
</dbReference>
<evidence type="ECO:0000259" key="3">
    <source>
        <dbReference type="PROSITE" id="PS50977"/>
    </source>
</evidence>
<reference evidence="4 5" key="1">
    <citation type="submission" date="2018-05" db="EMBL/GenBank/DDBJ databases">
        <title>Kurthia sibirica genome sequence.</title>
        <authorList>
            <person name="Maclea K.S."/>
            <person name="Goen A.E."/>
        </authorList>
    </citation>
    <scope>NUCLEOTIDE SEQUENCE [LARGE SCALE GENOMIC DNA]</scope>
    <source>
        <strain evidence="4 5">ATCC 49154</strain>
    </source>
</reference>
<dbReference type="InterPro" id="IPR050624">
    <property type="entry name" value="HTH-type_Tx_Regulator"/>
</dbReference>
<dbReference type="InterPro" id="IPR023772">
    <property type="entry name" value="DNA-bd_HTH_TetR-type_CS"/>
</dbReference>
<feature type="DNA-binding region" description="H-T-H motif" evidence="2">
    <location>
        <begin position="25"/>
        <end position="44"/>
    </location>
</feature>
<dbReference type="PROSITE" id="PS50977">
    <property type="entry name" value="HTH_TETR_2"/>
    <property type="match status" value="1"/>
</dbReference>
<evidence type="ECO:0000256" key="1">
    <source>
        <dbReference type="ARBA" id="ARBA00023125"/>
    </source>
</evidence>
<dbReference type="Gene3D" id="1.10.357.10">
    <property type="entry name" value="Tetracycline Repressor, domain 2"/>
    <property type="match status" value="1"/>
</dbReference>
<dbReference type="PANTHER" id="PTHR43479">
    <property type="entry name" value="ACREF/ENVCD OPERON REPRESSOR-RELATED"/>
    <property type="match status" value="1"/>
</dbReference>
<keyword evidence="5" id="KW-1185">Reference proteome</keyword>
<dbReference type="RefSeq" id="WP_109307194.1">
    <property type="nucleotide sequence ID" value="NZ_BJUF01000039.1"/>
</dbReference>
<dbReference type="InterPro" id="IPR001647">
    <property type="entry name" value="HTH_TetR"/>
</dbReference>
<dbReference type="GO" id="GO:0003677">
    <property type="term" value="F:DNA binding"/>
    <property type="evidence" value="ECO:0007669"/>
    <property type="project" value="UniProtKB-UniRule"/>
</dbReference>
<protein>
    <submittedName>
        <fullName evidence="4">TetR/AcrR family transcriptional regulator</fullName>
    </submittedName>
</protein>
<keyword evidence="1 2" id="KW-0238">DNA-binding</keyword>
<dbReference type="Pfam" id="PF00440">
    <property type="entry name" value="TetR_N"/>
    <property type="match status" value="1"/>
</dbReference>
<comment type="caution">
    <text evidence="4">The sequence shown here is derived from an EMBL/GenBank/DDBJ whole genome shotgun (WGS) entry which is preliminary data.</text>
</comment>
<feature type="domain" description="HTH tetR-type" evidence="3">
    <location>
        <begin position="2"/>
        <end position="62"/>
    </location>
</feature>
<evidence type="ECO:0000313" key="5">
    <source>
        <dbReference type="Proteomes" id="UP000245938"/>
    </source>
</evidence>
<proteinExistence type="predicted"/>
<gene>
    <name evidence="4" type="ORF">DEX24_14815</name>
</gene>
<sequence length="304" mass="34845">MNNRKRQVILACAKLFAEKGFISTSIQDILDESHISKGTFYNYFSSKQDCLIAILDIGSEEAAIRKQEFLIGKDLDDKKVLASQISTIMQVNRERNLLPIFESILHSGDKELKKTVQQYHIREMEWLSGRMIDVYGEKIRPYRYDATILLFGMINQHLHIGSLTHAPESECPSPVDASHYALRQLDSIIPSLIKNKDSYLGPSLERYIYANKDHIIPSQSDIIDQLKGFRKNLEPTTPDDCIEFTDCLIEEFSSPNPRYYIISTVAFKFYDTFRKSNHASEAIAIANGVWQITRARKDEAEALK</sequence>
<dbReference type="SUPFAM" id="SSF46689">
    <property type="entry name" value="Homeodomain-like"/>
    <property type="match status" value="1"/>
</dbReference>
<name>A0A2U3AI37_9BACL</name>
<dbReference type="PRINTS" id="PR00455">
    <property type="entry name" value="HTHTETR"/>
</dbReference>
<dbReference type="PROSITE" id="PS01081">
    <property type="entry name" value="HTH_TETR_1"/>
    <property type="match status" value="1"/>
</dbReference>
<evidence type="ECO:0000313" key="4">
    <source>
        <dbReference type="EMBL" id="PWI24208.1"/>
    </source>
</evidence>
<organism evidence="4 5">
    <name type="scientific">Kurthia sibirica</name>
    <dbReference type="NCBI Taxonomy" id="202750"/>
    <lineage>
        <taxon>Bacteria</taxon>
        <taxon>Bacillati</taxon>
        <taxon>Bacillota</taxon>
        <taxon>Bacilli</taxon>
        <taxon>Bacillales</taxon>
        <taxon>Caryophanaceae</taxon>
        <taxon>Kurthia</taxon>
    </lineage>
</organism>